<gene>
    <name evidence="2" type="ORF">DB32_008513</name>
</gene>
<proteinExistence type="predicted"/>
<keyword evidence="3" id="KW-1185">Reference proteome</keyword>
<dbReference type="Proteomes" id="UP000034883">
    <property type="component" value="Chromosome"/>
</dbReference>
<sequence>MQRGLPLDGEVFLRSAHGAARRHAAFLARSAVRRRARELRIVAEEHDGATDTHDVEGAPLSELTPTLRTTLLLLFLGLEKAELRAALGVNDAALRKRLQSLRELGPLARPELPTPSRTPAVVRARRAQVDVLPRLEATRAGDVGRVLGASDPDGHGLIFAEALTAGRATATSGKASDAPPAGGRTRERGSSCSTVSSRTSPSSSS</sequence>
<organism evidence="2 3">
    <name type="scientific">Sandaracinus amylolyticus</name>
    <dbReference type="NCBI Taxonomy" id="927083"/>
    <lineage>
        <taxon>Bacteria</taxon>
        <taxon>Pseudomonadati</taxon>
        <taxon>Myxococcota</taxon>
        <taxon>Polyangia</taxon>
        <taxon>Polyangiales</taxon>
        <taxon>Sandaracinaceae</taxon>
        <taxon>Sandaracinus</taxon>
    </lineage>
</organism>
<dbReference type="KEGG" id="samy:DB32_008513"/>
<dbReference type="STRING" id="927083.DB32_008513"/>
<protein>
    <submittedName>
        <fullName evidence="2">Uncharacterized protein</fullName>
    </submittedName>
</protein>
<dbReference type="AlphaFoldDB" id="A0A0F6SI07"/>
<feature type="compositionally biased region" description="Low complexity" evidence="1">
    <location>
        <begin position="190"/>
        <end position="205"/>
    </location>
</feature>
<accession>A0A0F6SI07</accession>
<feature type="region of interest" description="Disordered" evidence="1">
    <location>
        <begin position="167"/>
        <end position="205"/>
    </location>
</feature>
<evidence type="ECO:0000256" key="1">
    <source>
        <dbReference type="SAM" id="MobiDB-lite"/>
    </source>
</evidence>
<dbReference type="EMBL" id="CP011125">
    <property type="protein sequence ID" value="AKF11364.1"/>
    <property type="molecule type" value="Genomic_DNA"/>
</dbReference>
<reference evidence="2 3" key="1">
    <citation type="submission" date="2015-03" db="EMBL/GenBank/DDBJ databases">
        <title>Genome assembly of Sandaracinus amylolyticus DSM 53668.</title>
        <authorList>
            <person name="Sharma G."/>
            <person name="Subramanian S."/>
        </authorList>
    </citation>
    <scope>NUCLEOTIDE SEQUENCE [LARGE SCALE GENOMIC DNA]</scope>
    <source>
        <strain evidence="2 3">DSM 53668</strain>
    </source>
</reference>
<name>A0A0F6SI07_9BACT</name>
<evidence type="ECO:0000313" key="3">
    <source>
        <dbReference type="Proteomes" id="UP000034883"/>
    </source>
</evidence>
<evidence type="ECO:0000313" key="2">
    <source>
        <dbReference type="EMBL" id="AKF11364.1"/>
    </source>
</evidence>